<dbReference type="Proteomes" id="UP001248581">
    <property type="component" value="Chromosome"/>
</dbReference>
<dbReference type="InterPro" id="IPR009056">
    <property type="entry name" value="Cyt_c-like_dom"/>
</dbReference>
<keyword evidence="11" id="KW-0575">Peroxidase</keyword>
<dbReference type="RefSeq" id="WP_348388883.1">
    <property type="nucleotide sequence ID" value="NZ_CP134146.1"/>
</dbReference>
<feature type="chain" id="PRO_5045505743" evidence="9">
    <location>
        <begin position="27"/>
        <end position="425"/>
    </location>
</feature>
<reference evidence="12" key="1">
    <citation type="submission" date="2023-09" db="EMBL/GenBank/DDBJ databases">
        <authorList>
            <person name="Li S."/>
            <person name="Li X."/>
            <person name="Zhang C."/>
            <person name="Zhao Z."/>
        </authorList>
    </citation>
    <scope>NUCLEOTIDE SEQUENCE [LARGE SCALE GENOMIC DNA]</scope>
    <source>
        <strain evidence="12">SQ345</strain>
    </source>
</reference>
<sequence>MIIFNPTRLALLFSFVVFTLSFNVNAEPDLTHNSDSAFKLKQTCPASFELMENGTCELRNMYQFYNSVQGRGLGGTQTSLPKHRDGFTPAQIDLGRYLFFDPALSKDNSISCASCHQPDKGFSDDLDRSIGITGEKVGRSAPTLWNVAFLDKFFWDARADTLEEQAVGPLFDAKEMGNSPEHLLKTLNAIPQYLAMFNVAFPNSDEITITNITKSLAAFQSTLISLNSRYDRYAHGYHEALNENEIKGLNIFRSFVARCAECHQPPLFTNNQVAVIGTPEAEGLPFDIGAEKTFNNKKNRGGFKVPTLRNIAKTAPYMHSGAMKDLREATEFYNKGRGHAIPEGEDLLIHWHIWEPDLQDKELDLIVEFLQTLTDESLTPQLPKRLPSGLPVIDADYAMQQAKHNIQQKQQKQQSIHTESGDEDE</sequence>
<feature type="domain" description="Cytochrome c" evidence="10">
    <location>
        <begin position="90"/>
        <end position="198"/>
    </location>
</feature>
<evidence type="ECO:0000256" key="8">
    <source>
        <dbReference type="SAM" id="MobiDB-lite"/>
    </source>
</evidence>
<dbReference type="Gene3D" id="1.10.760.10">
    <property type="entry name" value="Cytochrome c-like domain"/>
    <property type="match status" value="2"/>
</dbReference>
<name>A0ABY9TPR9_9GAMM</name>
<evidence type="ECO:0000259" key="10">
    <source>
        <dbReference type="PROSITE" id="PS51007"/>
    </source>
</evidence>
<evidence type="ECO:0000256" key="9">
    <source>
        <dbReference type="SAM" id="SignalP"/>
    </source>
</evidence>
<dbReference type="PANTHER" id="PTHR30600:SF10">
    <property type="entry name" value="BLL6722 PROTEIN"/>
    <property type="match status" value="1"/>
</dbReference>
<evidence type="ECO:0000256" key="5">
    <source>
        <dbReference type="ARBA" id="ARBA00023002"/>
    </source>
</evidence>
<evidence type="ECO:0000256" key="4">
    <source>
        <dbReference type="ARBA" id="ARBA00022729"/>
    </source>
</evidence>
<feature type="region of interest" description="Disordered" evidence="8">
    <location>
        <begin position="405"/>
        <end position="425"/>
    </location>
</feature>
<evidence type="ECO:0000256" key="3">
    <source>
        <dbReference type="ARBA" id="ARBA00022723"/>
    </source>
</evidence>
<keyword evidence="6 7" id="KW-0408">Iron</keyword>
<feature type="compositionally biased region" description="Low complexity" evidence="8">
    <location>
        <begin position="405"/>
        <end position="414"/>
    </location>
</feature>
<dbReference type="EMBL" id="CP134146">
    <property type="protein sequence ID" value="WNC69740.1"/>
    <property type="molecule type" value="Genomic_DNA"/>
</dbReference>
<dbReference type="InterPro" id="IPR051395">
    <property type="entry name" value="Cytochrome_c_Peroxidase/MauG"/>
</dbReference>
<keyword evidence="12" id="KW-1185">Reference proteome</keyword>
<gene>
    <name evidence="11" type="ORF">RI845_06225</name>
</gene>
<keyword evidence="2 7" id="KW-0349">Heme</keyword>
<protein>
    <submittedName>
        <fullName evidence="11">Cytochrome c peroxidase</fullName>
        <ecNumber evidence="11">1.11.1.5</ecNumber>
    </submittedName>
</protein>
<accession>A0ABY9TPR9</accession>
<keyword evidence="3 7" id="KW-0479">Metal-binding</keyword>
<evidence type="ECO:0000256" key="7">
    <source>
        <dbReference type="PROSITE-ProRule" id="PRU00433"/>
    </source>
</evidence>
<keyword evidence="5 11" id="KW-0560">Oxidoreductase</keyword>
<dbReference type="SUPFAM" id="SSF46626">
    <property type="entry name" value="Cytochrome c"/>
    <property type="match status" value="2"/>
</dbReference>
<comment type="subcellular location">
    <subcellularLocation>
        <location evidence="1">Cell envelope</location>
    </subcellularLocation>
</comment>
<evidence type="ECO:0000256" key="2">
    <source>
        <dbReference type="ARBA" id="ARBA00022617"/>
    </source>
</evidence>
<keyword evidence="4 9" id="KW-0732">Signal</keyword>
<evidence type="ECO:0000313" key="12">
    <source>
        <dbReference type="Proteomes" id="UP001248581"/>
    </source>
</evidence>
<dbReference type="PROSITE" id="PS51007">
    <property type="entry name" value="CYTC"/>
    <property type="match status" value="2"/>
</dbReference>
<evidence type="ECO:0000313" key="11">
    <source>
        <dbReference type="EMBL" id="WNC69740.1"/>
    </source>
</evidence>
<organism evidence="11 12">
    <name type="scientific">Thalassotalea nanhaiensis</name>
    <dbReference type="NCBI Taxonomy" id="3065648"/>
    <lineage>
        <taxon>Bacteria</taxon>
        <taxon>Pseudomonadati</taxon>
        <taxon>Pseudomonadota</taxon>
        <taxon>Gammaproteobacteria</taxon>
        <taxon>Alteromonadales</taxon>
        <taxon>Colwelliaceae</taxon>
        <taxon>Thalassotalea</taxon>
    </lineage>
</organism>
<evidence type="ECO:0000256" key="1">
    <source>
        <dbReference type="ARBA" id="ARBA00004196"/>
    </source>
</evidence>
<dbReference type="InterPro" id="IPR004852">
    <property type="entry name" value="Di-haem_cyt_c_peroxidsae"/>
</dbReference>
<dbReference type="GO" id="GO:0004130">
    <property type="term" value="F:cytochrome-c peroxidase activity"/>
    <property type="evidence" value="ECO:0007669"/>
    <property type="project" value="UniProtKB-EC"/>
</dbReference>
<dbReference type="EC" id="1.11.1.5" evidence="11"/>
<proteinExistence type="predicted"/>
<feature type="signal peptide" evidence="9">
    <location>
        <begin position="1"/>
        <end position="26"/>
    </location>
</feature>
<dbReference type="Pfam" id="PF03150">
    <property type="entry name" value="CCP_MauG"/>
    <property type="match status" value="1"/>
</dbReference>
<evidence type="ECO:0000256" key="6">
    <source>
        <dbReference type="ARBA" id="ARBA00023004"/>
    </source>
</evidence>
<dbReference type="PANTHER" id="PTHR30600">
    <property type="entry name" value="CYTOCHROME C PEROXIDASE-RELATED"/>
    <property type="match status" value="1"/>
</dbReference>
<feature type="domain" description="Cytochrome c" evidence="10">
    <location>
        <begin position="243"/>
        <end position="374"/>
    </location>
</feature>
<dbReference type="InterPro" id="IPR036909">
    <property type="entry name" value="Cyt_c-like_dom_sf"/>
</dbReference>